<dbReference type="InterPro" id="IPR005318">
    <property type="entry name" value="OM_porin_bac"/>
</dbReference>
<comment type="similarity">
    <text evidence="1">Belongs to the outer membrane porin (Opr) (TC 1.B.25) family.</text>
</comment>
<evidence type="ECO:0000256" key="2">
    <source>
        <dbReference type="ARBA" id="ARBA00022448"/>
    </source>
</evidence>
<dbReference type="Pfam" id="PF03573">
    <property type="entry name" value="OprD"/>
    <property type="match status" value="1"/>
</dbReference>
<keyword evidence="2" id="KW-0813">Transport</keyword>
<protein>
    <submittedName>
        <fullName evidence="5">Outer membrane OprD family porin</fullName>
    </submittedName>
</protein>
<dbReference type="AlphaFoldDB" id="A0A562I1G5"/>
<comment type="caution">
    <text evidence="5">The sequence shown here is derived from an EMBL/GenBank/DDBJ whole genome shotgun (WGS) entry which is preliminary data.</text>
</comment>
<dbReference type="InterPro" id="IPR023614">
    <property type="entry name" value="Porin_dom_sf"/>
</dbReference>
<accession>A0A562I1G5</accession>
<dbReference type="OrthoDB" id="6759120at2"/>
<proteinExistence type="inferred from homology"/>
<dbReference type="EMBL" id="VLKG01000006">
    <property type="protein sequence ID" value="TWH64887.1"/>
    <property type="molecule type" value="Genomic_DNA"/>
</dbReference>
<keyword evidence="6" id="KW-1185">Reference proteome</keyword>
<evidence type="ECO:0000256" key="4">
    <source>
        <dbReference type="SAM" id="SignalP"/>
    </source>
</evidence>
<sequence length="414" mass="46424">MRSLIVRSFSLALLVAPVLSQAAFLEDSKTSLELRNFYFNRDFRQPGGSAGQSKQDEWAQGFIMRYSSGFTEGPVGLGIDALGLWGVKLDSGRGERGTGLLPVHNNGDVPDEYGKLGATLKMRLSQTTFRYGTLIPDLPTVSSSDLRLLPQTFRGGQITSNEIAGLTLNTGRLTRNVQRNSSSTEKITLTNKGMTGLTPDDQFDFFSVSYKWFDNLTVSYNYANLEDNYRQNYFTLLHNLDLGTGRFLKTDVRYARSSDDGRTNVDNHAMQGMFTYRVDYQAFGLGLQKMTGDTGFAYLAGTNPYLVNFVQINDFANPNEKSWQARYDYDFAGMGIPGLSFMTRYAKGWDFKRSLTGTDNGTEWERDMDIGYVVQEGVAKNLGLKWRNATFRSNKSGNDLDENRVILSYSIPLL</sequence>
<feature type="signal peptide" evidence="4">
    <location>
        <begin position="1"/>
        <end position="22"/>
    </location>
</feature>
<organism evidence="5 6">
    <name type="scientific">Azomonas agilis</name>
    <dbReference type="NCBI Taxonomy" id="116849"/>
    <lineage>
        <taxon>Bacteria</taxon>
        <taxon>Pseudomonadati</taxon>
        <taxon>Pseudomonadota</taxon>
        <taxon>Gammaproteobacteria</taxon>
        <taxon>Pseudomonadales</taxon>
        <taxon>Pseudomonadaceae</taxon>
        <taxon>Azomonas</taxon>
    </lineage>
</organism>
<evidence type="ECO:0000256" key="3">
    <source>
        <dbReference type="ARBA" id="ARBA00022729"/>
    </source>
</evidence>
<dbReference type="GO" id="GO:0015288">
    <property type="term" value="F:porin activity"/>
    <property type="evidence" value="ECO:0007669"/>
    <property type="project" value="TreeGrafter"/>
</dbReference>
<dbReference type="Proteomes" id="UP000319627">
    <property type="component" value="Unassembled WGS sequence"/>
</dbReference>
<dbReference type="PANTHER" id="PTHR34596">
    <property type="entry name" value="CHITOPORIN"/>
    <property type="match status" value="1"/>
</dbReference>
<dbReference type="FunFam" id="2.40.160.10:FF:000008">
    <property type="entry name" value="OprD family porin"/>
    <property type="match status" value="1"/>
</dbReference>
<dbReference type="PANTHER" id="PTHR34596:SF2">
    <property type="entry name" value="CHITOPORIN"/>
    <property type="match status" value="1"/>
</dbReference>
<dbReference type="Gene3D" id="2.40.160.10">
    <property type="entry name" value="Porin"/>
    <property type="match status" value="1"/>
</dbReference>
<evidence type="ECO:0000313" key="5">
    <source>
        <dbReference type="EMBL" id="TWH64887.1"/>
    </source>
</evidence>
<dbReference type="RefSeq" id="WP_144571540.1">
    <property type="nucleotide sequence ID" value="NZ_VLKG01000006.1"/>
</dbReference>
<dbReference type="GO" id="GO:0016020">
    <property type="term" value="C:membrane"/>
    <property type="evidence" value="ECO:0007669"/>
    <property type="project" value="InterPro"/>
</dbReference>
<evidence type="ECO:0000256" key="1">
    <source>
        <dbReference type="ARBA" id="ARBA00009075"/>
    </source>
</evidence>
<keyword evidence="3 4" id="KW-0732">Signal</keyword>
<evidence type="ECO:0000313" key="6">
    <source>
        <dbReference type="Proteomes" id="UP000319627"/>
    </source>
</evidence>
<name>A0A562I1G5_9GAMM</name>
<gene>
    <name evidence="5" type="ORF">LX59_01828</name>
</gene>
<reference evidence="5 6" key="1">
    <citation type="submission" date="2019-07" db="EMBL/GenBank/DDBJ databases">
        <title>Genomic Encyclopedia of Type Strains, Phase I: the one thousand microbial genomes (KMG-I) project.</title>
        <authorList>
            <person name="Kyrpides N."/>
        </authorList>
    </citation>
    <scope>NUCLEOTIDE SEQUENCE [LARGE SCALE GENOMIC DNA]</scope>
    <source>
        <strain evidence="5 6">DSM 375</strain>
    </source>
</reference>
<feature type="chain" id="PRO_5022136532" evidence="4">
    <location>
        <begin position="23"/>
        <end position="414"/>
    </location>
</feature>